<sequence>MPVCPKTNQPEQDVVYTPHSLAKEIIDHYKPTGLILEPCRGGGAFSDQMNCDWCEIQEGIDFFEYTQSPDWIITNPPWSKIRQFLDHSFTINTKNLVYLCNFNAFVTKARLRTIYGRGYGIKEVYCVQAPKEHWPQQGFQLAATHIQRGYNGPIYMTGHIGL</sequence>
<gene>
    <name evidence="1" type="ORF">JAZ07_00755</name>
</gene>
<evidence type="ECO:0000313" key="1">
    <source>
        <dbReference type="EMBL" id="MCG7944855.1"/>
    </source>
</evidence>
<dbReference type="SUPFAM" id="SSF53335">
    <property type="entry name" value="S-adenosyl-L-methionine-dependent methyltransferases"/>
    <property type="match status" value="1"/>
</dbReference>
<protein>
    <submittedName>
        <fullName evidence="1">Uncharacterized protein</fullName>
    </submittedName>
</protein>
<dbReference type="AlphaFoldDB" id="A0A9E4N220"/>
<dbReference type="Proteomes" id="UP000886667">
    <property type="component" value="Unassembled WGS sequence"/>
</dbReference>
<name>A0A9E4N220_9GAMM</name>
<comment type="caution">
    <text evidence="1">The sequence shown here is derived from an EMBL/GenBank/DDBJ whole genome shotgun (WGS) entry which is preliminary data.</text>
</comment>
<evidence type="ECO:0000313" key="2">
    <source>
        <dbReference type="Proteomes" id="UP000886667"/>
    </source>
</evidence>
<dbReference type="EMBL" id="JAEPCM010000016">
    <property type="protein sequence ID" value="MCG7944855.1"/>
    <property type="molecule type" value="Genomic_DNA"/>
</dbReference>
<dbReference type="InterPro" id="IPR029063">
    <property type="entry name" value="SAM-dependent_MTases_sf"/>
</dbReference>
<accession>A0A9E4N220</accession>
<organism evidence="1 2">
    <name type="scientific">Candidatus Thiodiazotropha taylori</name>
    <dbReference type="NCBI Taxonomy" id="2792791"/>
    <lineage>
        <taxon>Bacteria</taxon>
        <taxon>Pseudomonadati</taxon>
        <taxon>Pseudomonadota</taxon>
        <taxon>Gammaproteobacteria</taxon>
        <taxon>Chromatiales</taxon>
        <taxon>Sedimenticolaceae</taxon>
        <taxon>Candidatus Thiodiazotropha</taxon>
    </lineage>
</organism>
<proteinExistence type="predicted"/>
<reference evidence="1" key="1">
    <citation type="journal article" date="2021" name="Proc. Natl. Acad. Sci. U.S.A.">
        <title>Global biogeography of chemosynthetic symbionts reveals both localized and globally distributed symbiont groups. .</title>
        <authorList>
            <person name="Osvatic J.T."/>
            <person name="Wilkins L.G.E."/>
            <person name="Leibrecht L."/>
            <person name="Leray M."/>
            <person name="Zauner S."/>
            <person name="Polzin J."/>
            <person name="Camacho Y."/>
            <person name="Gros O."/>
            <person name="van Gils J.A."/>
            <person name="Eisen J.A."/>
            <person name="Petersen J.M."/>
            <person name="Yuen B."/>
        </authorList>
    </citation>
    <scope>NUCLEOTIDE SEQUENCE</scope>
    <source>
        <strain evidence="1">MAGclacostrist064TRANS</strain>
    </source>
</reference>
<dbReference type="PRINTS" id="PR00507">
    <property type="entry name" value="N12N6MTFRASE"/>
</dbReference>